<dbReference type="Pfam" id="PF21404">
    <property type="entry name" value="AMG1_III"/>
    <property type="match status" value="1"/>
</dbReference>
<dbReference type="InterPro" id="IPR049022">
    <property type="entry name" value="AMG1_III"/>
</dbReference>
<evidence type="ECO:0000313" key="2">
    <source>
        <dbReference type="EMBL" id="KIH47135.1"/>
    </source>
</evidence>
<gene>
    <name evidence="2" type="ORF">ANCDUO_22809</name>
</gene>
<proteinExistence type="predicted"/>
<keyword evidence="3" id="KW-1185">Reference proteome</keyword>
<dbReference type="GO" id="GO:0004610">
    <property type="term" value="F:phosphoacetylglucosamine mutase activity"/>
    <property type="evidence" value="ECO:0007669"/>
    <property type="project" value="TreeGrafter"/>
</dbReference>
<protein>
    <recommendedName>
        <fullName evidence="1">Phosphoacetylglucosamine mutase AMG1 domain-containing protein</fullName>
    </recommendedName>
</protein>
<dbReference type="Proteomes" id="UP000054047">
    <property type="component" value="Unassembled WGS sequence"/>
</dbReference>
<organism evidence="2 3">
    <name type="scientific">Ancylostoma duodenale</name>
    <dbReference type="NCBI Taxonomy" id="51022"/>
    <lineage>
        <taxon>Eukaryota</taxon>
        <taxon>Metazoa</taxon>
        <taxon>Ecdysozoa</taxon>
        <taxon>Nematoda</taxon>
        <taxon>Chromadorea</taxon>
        <taxon>Rhabditida</taxon>
        <taxon>Rhabditina</taxon>
        <taxon>Rhabditomorpha</taxon>
        <taxon>Strongyloidea</taxon>
        <taxon>Ancylostomatidae</taxon>
        <taxon>Ancylostomatinae</taxon>
        <taxon>Ancylostoma</taxon>
    </lineage>
</organism>
<dbReference type="GO" id="GO:0006048">
    <property type="term" value="P:UDP-N-acetylglucosamine biosynthetic process"/>
    <property type="evidence" value="ECO:0007669"/>
    <property type="project" value="TreeGrafter"/>
</dbReference>
<dbReference type="PANTHER" id="PTHR45955">
    <property type="entry name" value="PHOSPHOACETYLGLUCOSAMINE MUTASE"/>
    <property type="match status" value="1"/>
</dbReference>
<evidence type="ECO:0000313" key="3">
    <source>
        <dbReference type="Proteomes" id="UP000054047"/>
    </source>
</evidence>
<reference evidence="2 3" key="1">
    <citation type="submission" date="2013-12" db="EMBL/GenBank/DDBJ databases">
        <title>Draft genome of the parsitic nematode Ancylostoma duodenale.</title>
        <authorList>
            <person name="Mitreva M."/>
        </authorList>
    </citation>
    <scope>NUCLEOTIDE SEQUENCE [LARGE SCALE GENOMIC DNA]</scope>
    <source>
        <strain evidence="2 3">Zhejiang</strain>
    </source>
</reference>
<dbReference type="EMBL" id="KN768077">
    <property type="protein sequence ID" value="KIH47135.1"/>
    <property type="molecule type" value="Genomic_DNA"/>
</dbReference>
<name>A0A0C2FEW9_9BILA</name>
<accession>A0A0C2FEW9</accession>
<dbReference type="OrthoDB" id="1928at2759"/>
<sequence>MIGPPILLVQSLRIHGGIAPIFVPTGVKHLHHAAANFDIGIYFEANGHGTVVFSEKFDQVIRNAEPNSDAMRRLQLFSRVVNEVVGDAMADLLVVELLLRWYDFSIEDWERNLYSDAPNVQLKIPER</sequence>
<evidence type="ECO:0000259" key="1">
    <source>
        <dbReference type="Pfam" id="PF21404"/>
    </source>
</evidence>
<dbReference type="PANTHER" id="PTHR45955:SF1">
    <property type="entry name" value="PHOSPHOACETYLGLUCOSAMINE MUTASE"/>
    <property type="match status" value="1"/>
</dbReference>
<dbReference type="AlphaFoldDB" id="A0A0C2FEW9"/>
<feature type="domain" description="Phosphoacetylglucosamine mutase AMG1" evidence="1">
    <location>
        <begin position="17"/>
        <end position="103"/>
    </location>
</feature>